<comment type="caution">
    <text evidence="1">The sequence shown here is derived from an EMBL/GenBank/DDBJ whole genome shotgun (WGS) entry which is preliminary data.</text>
</comment>
<organism evidence="1">
    <name type="scientific">candidate division WOR-3 bacterium</name>
    <dbReference type="NCBI Taxonomy" id="2052148"/>
    <lineage>
        <taxon>Bacteria</taxon>
        <taxon>Bacteria division WOR-3</taxon>
    </lineage>
</organism>
<evidence type="ECO:0000313" key="1">
    <source>
        <dbReference type="EMBL" id="HHE04881.1"/>
    </source>
</evidence>
<dbReference type="AlphaFoldDB" id="A0A7C5DAZ9"/>
<proteinExistence type="predicted"/>
<dbReference type="Proteomes" id="UP000886110">
    <property type="component" value="Unassembled WGS sequence"/>
</dbReference>
<accession>A0A7C5DAZ9</accession>
<protein>
    <submittedName>
        <fullName evidence="1">Uncharacterized protein</fullName>
    </submittedName>
</protein>
<sequence length="110" mass="12709">MGKVKLVHFGKSPMGGWMLIYRSERELKSEEAIDRLSEILKEKGYRMCRPFEVDIVWLEGNPGNRKFIRVAIPSLYEITVEYVNENEDPSGFKNAVNNLKQISEKCAKTL</sequence>
<dbReference type="EMBL" id="DRTB01000175">
    <property type="protein sequence ID" value="HHE04881.1"/>
    <property type="molecule type" value="Genomic_DNA"/>
</dbReference>
<name>A0A7C5DAZ9_UNCW3</name>
<reference evidence="1" key="1">
    <citation type="journal article" date="2020" name="mSystems">
        <title>Genome- and Community-Level Interaction Insights into Carbon Utilization and Element Cycling Functions of Hydrothermarchaeota in Hydrothermal Sediment.</title>
        <authorList>
            <person name="Zhou Z."/>
            <person name="Liu Y."/>
            <person name="Xu W."/>
            <person name="Pan J."/>
            <person name="Luo Z.H."/>
            <person name="Li M."/>
        </authorList>
    </citation>
    <scope>NUCLEOTIDE SEQUENCE [LARGE SCALE GENOMIC DNA]</scope>
    <source>
        <strain evidence="1">HyVt-74</strain>
    </source>
</reference>
<gene>
    <name evidence="1" type="ORF">ENL19_02325</name>
</gene>